<sequence length="55" mass="5973">MKLMATFRHSSGPSITPLKLSKQGGQYGDQEIPIGTFIAFLGTLPLTDTVVTMYL</sequence>
<evidence type="ECO:0000313" key="2">
    <source>
        <dbReference type="EMBL" id="KAB8242193.1"/>
    </source>
</evidence>
<evidence type="ECO:0000256" key="1">
    <source>
        <dbReference type="SAM" id="MobiDB-lite"/>
    </source>
</evidence>
<dbReference type="AlphaFoldDB" id="A0A5N6GP21"/>
<protein>
    <submittedName>
        <fullName evidence="2">Uncharacterized protein</fullName>
    </submittedName>
</protein>
<feature type="region of interest" description="Disordered" evidence="1">
    <location>
        <begin position="1"/>
        <end position="23"/>
    </location>
</feature>
<proteinExistence type="predicted"/>
<organism evidence="2">
    <name type="scientific">Aspergillus flavus</name>
    <dbReference type="NCBI Taxonomy" id="5059"/>
    <lineage>
        <taxon>Eukaryota</taxon>
        <taxon>Fungi</taxon>
        <taxon>Dikarya</taxon>
        <taxon>Ascomycota</taxon>
        <taxon>Pezizomycotina</taxon>
        <taxon>Eurotiomycetes</taxon>
        <taxon>Eurotiomycetidae</taxon>
        <taxon>Eurotiales</taxon>
        <taxon>Aspergillaceae</taxon>
        <taxon>Aspergillus</taxon>
        <taxon>Aspergillus subgen. Circumdati</taxon>
    </lineage>
</organism>
<name>A0A5N6GP21_ASPFL</name>
<dbReference type="Proteomes" id="UP000325434">
    <property type="component" value="Unassembled WGS sequence"/>
</dbReference>
<reference evidence="2" key="1">
    <citation type="submission" date="2019-04" db="EMBL/GenBank/DDBJ databases">
        <title>Friends and foes A comparative genomics study of 23 Aspergillus species from section Flavi.</title>
        <authorList>
            <consortium name="DOE Joint Genome Institute"/>
            <person name="Kjaerbolling I."/>
            <person name="Vesth T."/>
            <person name="Frisvad J.C."/>
            <person name="Nybo J.L."/>
            <person name="Theobald S."/>
            <person name="Kildgaard S."/>
            <person name="Isbrandt T."/>
            <person name="Kuo A."/>
            <person name="Sato A."/>
            <person name="Lyhne E.K."/>
            <person name="Kogle M.E."/>
            <person name="Wiebenga A."/>
            <person name="Kun R.S."/>
            <person name="Lubbers R.J."/>
            <person name="Makela M.R."/>
            <person name="Barry K."/>
            <person name="Chovatia M."/>
            <person name="Clum A."/>
            <person name="Daum C."/>
            <person name="Haridas S."/>
            <person name="He G."/>
            <person name="LaButti K."/>
            <person name="Lipzen A."/>
            <person name="Mondo S."/>
            <person name="Riley R."/>
            <person name="Salamov A."/>
            <person name="Simmons B.A."/>
            <person name="Magnuson J.K."/>
            <person name="Henrissat B."/>
            <person name="Mortensen U.H."/>
            <person name="Larsen T.O."/>
            <person name="Devries R.P."/>
            <person name="Grigoriev I.V."/>
            <person name="Machida M."/>
            <person name="Baker S.E."/>
            <person name="Andersen M.R."/>
        </authorList>
    </citation>
    <scope>NUCLEOTIDE SEQUENCE [LARGE SCALE GENOMIC DNA]</scope>
    <source>
        <strain evidence="2">CBS 121.62</strain>
    </source>
</reference>
<accession>A0A5N6GP21</accession>
<gene>
    <name evidence="2" type="ORF">BDV35DRAFT_33438</name>
</gene>
<dbReference type="EMBL" id="ML734669">
    <property type="protein sequence ID" value="KAB8242193.1"/>
    <property type="molecule type" value="Genomic_DNA"/>
</dbReference>